<sequence>MIMNTENSFDKWLLYPINIIENSTFNTYEEVVKRERHIFISASECESGDPNIEKRKLCNLNYENDSSSTLDDPLFKLYKNSTSVSNSYSDQINVYVNHNYKGQRIHYLILNSSTELYDMDIIYQTTPKNQTANFNEDPNHEISTMNQTTPKNRTPNIVADPIHETSFINQTTHRSLPINILSNLSDTALASPLSSISKNLSSFFITIIQNSSTTDLFQQILKQDTTAIDNIEVLITNNIDLKKNVGENCMIQIRCKKICQFSNKLSSKYSWTGFRNNFRLENLTIMGIIKGVCRENFKTSDIEFETLVKHWFRHGAQRLVQDQLVSLLRIKLLNKKIEAFSLHVQEELSTLFRN</sequence>
<dbReference type="AlphaFoldDB" id="A0A6G0TC44"/>
<reference evidence="1 2" key="1">
    <citation type="submission" date="2019-08" db="EMBL/GenBank/DDBJ databases">
        <title>The genome of the soybean aphid Biotype 1, its phylome, world population structure and adaptation to the North American continent.</title>
        <authorList>
            <person name="Giordano R."/>
            <person name="Donthu R.K."/>
            <person name="Hernandez A.G."/>
            <person name="Wright C.L."/>
            <person name="Zimin A.V."/>
        </authorList>
    </citation>
    <scope>NUCLEOTIDE SEQUENCE [LARGE SCALE GENOMIC DNA]</scope>
    <source>
        <tissue evidence="1">Whole aphids</tissue>
    </source>
</reference>
<dbReference type="EMBL" id="VYZN01000048">
    <property type="protein sequence ID" value="KAE9528828.1"/>
    <property type="molecule type" value="Genomic_DNA"/>
</dbReference>
<protein>
    <submittedName>
        <fullName evidence="1">Uncharacterized protein</fullName>
    </submittedName>
</protein>
<evidence type="ECO:0000313" key="1">
    <source>
        <dbReference type="EMBL" id="KAE9528828.1"/>
    </source>
</evidence>
<gene>
    <name evidence="1" type="ORF">AGLY_012403</name>
</gene>
<accession>A0A6G0TC44</accession>
<keyword evidence="2" id="KW-1185">Reference proteome</keyword>
<evidence type="ECO:0000313" key="2">
    <source>
        <dbReference type="Proteomes" id="UP000475862"/>
    </source>
</evidence>
<dbReference type="OrthoDB" id="6630778at2759"/>
<dbReference type="Proteomes" id="UP000475862">
    <property type="component" value="Unassembled WGS sequence"/>
</dbReference>
<comment type="caution">
    <text evidence="1">The sequence shown here is derived from an EMBL/GenBank/DDBJ whole genome shotgun (WGS) entry which is preliminary data.</text>
</comment>
<name>A0A6G0TC44_APHGL</name>
<organism evidence="1 2">
    <name type="scientific">Aphis glycines</name>
    <name type="common">Soybean aphid</name>
    <dbReference type="NCBI Taxonomy" id="307491"/>
    <lineage>
        <taxon>Eukaryota</taxon>
        <taxon>Metazoa</taxon>
        <taxon>Ecdysozoa</taxon>
        <taxon>Arthropoda</taxon>
        <taxon>Hexapoda</taxon>
        <taxon>Insecta</taxon>
        <taxon>Pterygota</taxon>
        <taxon>Neoptera</taxon>
        <taxon>Paraneoptera</taxon>
        <taxon>Hemiptera</taxon>
        <taxon>Sternorrhyncha</taxon>
        <taxon>Aphidomorpha</taxon>
        <taxon>Aphidoidea</taxon>
        <taxon>Aphididae</taxon>
        <taxon>Aphidini</taxon>
        <taxon>Aphis</taxon>
        <taxon>Aphis</taxon>
    </lineage>
</organism>
<proteinExistence type="predicted"/>